<keyword evidence="1" id="KW-0812">Transmembrane</keyword>
<reference evidence="2" key="2">
    <citation type="journal article" date="2015" name="Fish Shellfish Immunol.">
        <title>Early steps in the European eel (Anguilla anguilla)-Vibrio vulnificus interaction in the gills: Role of the RtxA13 toxin.</title>
        <authorList>
            <person name="Callol A."/>
            <person name="Pajuelo D."/>
            <person name="Ebbesson L."/>
            <person name="Teles M."/>
            <person name="MacKenzie S."/>
            <person name="Amaro C."/>
        </authorList>
    </citation>
    <scope>NUCLEOTIDE SEQUENCE</scope>
</reference>
<protein>
    <submittedName>
        <fullName evidence="2">Uncharacterized protein</fullName>
    </submittedName>
</protein>
<dbReference type="AlphaFoldDB" id="A0A0E9VKA0"/>
<organism evidence="2">
    <name type="scientific">Anguilla anguilla</name>
    <name type="common">European freshwater eel</name>
    <name type="synonym">Muraena anguilla</name>
    <dbReference type="NCBI Taxonomy" id="7936"/>
    <lineage>
        <taxon>Eukaryota</taxon>
        <taxon>Metazoa</taxon>
        <taxon>Chordata</taxon>
        <taxon>Craniata</taxon>
        <taxon>Vertebrata</taxon>
        <taxon>Euteleostomi</taxon>
        <taxon>Actinopterygii</taxon>
        <taxon>Neopterygii</taxon>
        <taxon>Teleostei</taxon>
        <taxon>Anguilliformes</taxon>
        <taxon>Anguillidae</taxon>
        <taxon>Anguilla</taxon>
    </lineage>
</organism>
<proteinExistence type="predicted"/>
<reference evidence="2" key="1">
    <citation type="submission" date="2014-11" db="EMBL/GenBank/DDBJ databases">
        <authorList>
            <person name="Amaro Gonzalez C."/>
        </authorList>
    </citation>
    <scope>NUCLEOTIDE SEQUENCE</scope>
</reference>
<sequence>MLSNVSRKDKISIQFCLHNIYTVIAFITATKLLYYIILCSHICGEPHFLLSLCWQNLGLYY</sequence>
<evidence type="ECO:0000256" key="1">
    <source>
        <dbReference type="SAM" id="Phobius"/>
    </source>
</evidence>
<keyword evidence="1" id="KW-0472">Membrane</keyword>
<dbReference type="EMBL" id="GBXM01030018">
    <property type="protein sequence ID" value="JAH78559.1"/>
    <property type="molecule type" value="Transcribed_RNA"/>
</dbReference>
<keyword evidence="1" id="KW-1133">Transmembrane helix</keyword>
<name>A0A0E9VKA0_ANGAN</name>
<evidence type="ECO:0000313" key="2">
    <source>
        <dbReference type="EMBL" id="JAH78559.1"/>
    </source>
</evidence>
<accession>A0A0E9VKA0</accession>
<feature type="transmembrane region" description="Helical" evidence="1">
    <location>
        <begin position="20"/>
        <end position="38"/>
    </location>
</feature>